<sequence length="83" mass="9709">MSESKEQQKHFYLRNNDALMNSTKLSMKAKQSILLSKAENTVDAYESDWDDFVDWCTYQKVPYFPATPETIVNYINDLADYAK</sequence>
<dbReference type="InterPro" id="IPR044068">
    <property type="entry name" value="CB"/>
</dbReference>
<dbReference type="AlphaFoldDB" id="W1YRQ1"/>
<name>W1YRQ1_9ZZZZ</name>
<evidence type="ECO:0000259" key="2">
    <source>
        <dbReference type="PROSITE" id="PS51900"/>
    </source>
</evidence>
<dbReference type="Gene3D" id="1.10.150.130">
    <property type="match status" value="1"/>
</dbReference>
<dbReference type="InterPro" id="IPR010998">
    <property type="entry name" value="Integrase_recombinase_N"/>
</dbReference>
<dbReference type="SUPFAM" id="SSF47823">
    <property type="entry name" value="lambda integrase-like, N-terminal domain"/>
    <property type="match status" value="1"/>
</dbReference>
<protein>
    <submittedName>
        <fullName evidence="3">Integrase/recombinase XerD-like protein</fullName>
    </submittedName>
</protein>
<comment type="caution">
    <text evidence="3">The sequence shown here is derived from an EMBL/GenBank/DDBJ whole genome shotgun (WGS) entry which is preliminary data.</text>
</comment>
<accession>W1YRQ1</accession>
<evidence type="ECO:0000256" key="1">
    <source>
        <dbReference type="ARBA" id="ARBA00023125"/>
    </source>
</evidence>
<proteinExistence type="predicted"/>
<feature type="domain" description="Core-binding (CB)" evidence="2">
    <location>
        <begin position="25"/>
        <end position="83"/>
    </location>
</feature>
<dbReference type="GO" id="GO:0003677">
    <property type="term" value="F:DNA binding"/>
    <property type="evidence" value="ECO:0007669"/>
    <property type="project" value="UniProtKB-KW"/>
</dbReference>
<evidence type="ECO:0000313" key="3">
    <source>
        <dbReference type="EMBL" id="ETJ45006.1"/>
    </source>
</evidence>
<dbReference type="EMBL" id="AZMM01000990">
    <property type="protein sequence ID" value="ETJ45006.1"/>
    <property type="molecule type" value="Genomic_DNA"/>
</dbReference>
<reference evidence="3" key="1">
    <citation type="submission" date="2013-12" db="EMBL/GenBank/DDBJ databases">
        <title>A Varibaculum cambriense genome reconstructed from a premature infant gut community with otherwise low bacterial novelty that shifts toward anaerobic metabolism during the third week of life.</title>
        <authorList>
            <person name="Brown C.T."/>
            <person name="Sharon I."/>
            <person name="Thomas B.C."/>
            <person name="Castelle C.J."/>
            <person name="Morowitz M.J."/>
            <person name="Banfield J.F."/>
        </authorList>
    </citation>
    <scope>NUCLEOTIDE SEQUENCE</scope>
</reference>
<keyword evidence="1" id="KW-0238">DNA-binding</keyword>
<dbReference type="PROSITE" id="PS51900">
    <property type="entry name" value="CB"/>
    <property type="match status" value="1"/>
</dbReference>
<organism evidence="3">
    <name type="scientific">human gut metagenome</name>
    <dbReference type="NCBI Taxonomy" id="408170"/>
    <lineage>
        <taxon>unclassified sequences</taxon>
        <taxon>metagenomes</taxon>
        <taxon>organismal metagenomes</taxon>
    </lineage>
</organism>
<gene>
    <name evidence="3" type="ORF">Q604_UNBC00990G0001</name>
</gene>
<feature type="non-terminal residue" evidence="3">
    <location>
        <position position="83"/>
    </location>
</feature>